<comment type="caution">
    <text evidence="10">The sequence shown here is derived from an EMBL/GenBank/DDBJ whole genome shotgun (WGS) entry which is preliminary data.</text>
</comment>
<dbReference type="PRINTS" id="PR00111">
    <property type="entry name" value="ABHYDROLASE"/>
</dbReference>
<dbReference type="Proteomes" id="UP000077202">
    <property type="component" value="Unassembled WGS sequence"/>
</dbReference>
<dbReference type="InterPro" id="IPR002410">
    <property type="entry name" value="Peptidase_S33"/>
</dbReference>
<feature type="domain" description="AB hydrolase-1" evidence="9">
    <location>
        <begin position="144"/>
        <end position="446"/>
    </location>
</feature>
<evidence type="ECO:0000256" key="5">
    <source>
        <dbReference type="ARBA" id="ARBA00022670"/>
    </source>
</evidence>
<dbReference type="PANTHER" id="PTHR43722">
    <property type="entry name" value="PROLINE IMINOPEPTIDASE"/>
    <property type="match status" value="1"/>
</dbReference>
<dbReference type="AlphaFoldDB" id="A0A176WNG1"/>
<keyword evidence="11" id="KW-1185">Reference proteome</keyword>
<evidence type="ECO:0000256" key="1">
    <source>
        <dbReference type="ARBA" id="ARBA00001585"/>
    </source>
</evidence>
<dbReference type="EC" id="3.4.11.5" evidence="7"/>
<gene>
    <name evidence="10" type="ORF">AXG93_3205s1060</name>
</gene>
<dbReference type="PANTHER" id="PTHR43722:SF2">
    <property type="entry name" value="PROLINE IMINOPEPTIDASE"/>
    <property type="match status" value="1"/>
</dbReference>
<dbReference type="InterPro" id="IPR000073">
    <property type="entry name" value="AB_hydrolase_1"/>
</dbReference>
<feature type="region of interest" description="Disordered" evidence="8">
    <location>
        <begin position="84"/>
        <end position="118"/>
    </location>
</feature>
<keyword evidence="6 7" id="KW-0378">Hydrolase</keyword>
<evidence type="ECO:0000259" key="9">
    <source>
        <dbReference type="Pfam" id="PF00561"/>
    </source>
</evidence>
<dbReference type="InterPro" id="IPR029058">
    <property type="entry name" value="AB_hydrolase_fold"/>
</dbReference>
<evidence type="ECO:0000313" key="10">
    <source>
        <dbReference type="EMBL" id="OAE34698.1"/>
    </source>
</evidence>
<dbReference type="InterPro" id="IPR005944">
    <property type="entry name" value="Pro_iminopeptidase"/>
</dbReference>
<evidence type="ECO:0000313" key="11">
    <source>
        <dbReference type="Proteomes" id="UP000077202"/>
    </source>
</evidence>
<evidence type="ECO:0000256" key="2">
    <source>
        <dbReference type="ARBA" id="ARBA00004496"/>
    </source>
</evidence>
<sequence>MVTTVPSKHHHCTVLISVDCDSLPPSLTVTCGGRNSVESQSTSCSILQIGVKRFAGGSDVVVLRQGRSQEGSSRFRIERIHSNPRCYRQDGNGGGSESSSSGSREKIVSTGEMYPNSKAHERGDLKVSDLHTLYYEVHGNPKGKPVVFLHGGPGAGCTERHARFFDPQHYRIVLFDQRGCGKSTPRGCLEGNTTWDLVEDIEKLREHLGVTKWMVMGGSWGVTLALAYAQKHPEAVAAMILRGVCMLRQQELDWLYKQGVNLLFPFAWGQLMTVLDESEREDAVSAFYKRLTSDDYTVAQSAAQEWLRWEMGLSFFSTSQTNVLAWDGKQYAYVPLATEVESQSEKVATASQNAASPHSSPSTASTFVSSTVAQARLECHYVVNKGFLKENQLLEGVAQMRHIPGTIVQGRYDFVCPVSNAYDLHRSWPEAELRVVPNAGHSMYESGIIKELVRATDQFKRLDY</sequence>
<dbReference type="GO" id="GO:0006508">
    <property type="term" value="P:proteolysis"/>
    <property type="evidence" value="ECO:0007669"/>
    <property type="project" value="UniProtKB-KW"/>
</dbReference>
<dbReference type="GO" id="GO:0005737">
    <property type="term" value="C:cytoplasm"/>
    <property type="evidence" value="ECO:0007669"/>
    <property type="project" value="UniProtKB-SubCell"/>
</dbReference>
<dbReference type="SUPFAM" id="SSF53474">
    <property type="entry name" value="alpha/beta-Hydrolases"/>
    <property type="match status" value="1"/>
</dbReference>
<evidence type="ECO:0000256" key="8">
    <source>
        <dbReference type="SAM" id="MobiDB-lite"/>
    </source>
</evidence>
<comment type="subcellular location">
    <subcellularLocation>
        <location evidence="2">Cytoplasm</location>
    </subcellularLocation>
</comment>
<comment type="similarity">
    <text evidence="3 7">Belongs to the peptidase S33 family.</text>
</comment>
<keyword evidence="4 7" id="KW-0031">Aminopeptidase</keyword>
<organism evidence="10 11">
    <name type="scientific">Marchantia polymorpha subsp. ruderalis</name>
    <dbReference type="NCBI Taxonomy" id="1480154"/>
    <lineage>
        <taxon>Eukaryota</taxon>
        <taxon>Viridiplantae</taxon>
        <taxon>Streptophyta</taxon>
        <taxon>Embryophyta</taxon>
        <taxon>Marchantiophyta</taxon>
        <taxon>Marchantiopsida</taxon>
        <taxon>Marchantiidae</taxon>
        <taxon>Marchantiales</taxon>
        <taxon>Marchantiaceae</taxon>
        <taxon>Marchantia</taxon>
    </lineage>
</organism>
<dbReference type="EMBL" id="LVLJ01000349">
    <property type="protein sequence ID" value="OAE34698.1"/>
    <property type="molecule type" value="Genomic_DNA"/>
</dbReference>
<reference evidence="10" key="1">
    <citation type="submission" date="2016-03" db="EMBL/GenBank/DDBJ databases">
        <title>Mechanisms controlling the formation of the plant cell surface in tip-growing cells are functionally conserved among land plants.</title>
        <authorList>
            <person name="Honkanen S."/>
            <person name="Jones V.A."/>
            <person name="Morieri G."/>
            <person name="Champion C."/>
            <person name="Hetherington A.J."/>
            <person name="Kelly S."/>
            <person name="Saint-Marcoux D."/>
            <person name="Proust H."/>
            <person name="Prescott H."/>
            <person name="Dolan L."/>
        </authorList>
    </citation>
    <scope>NUCLEOTIDE SEQUENCE [LARGE SCALE GENOMIC DNA]</scope>
    <source>
        <tissue evidence="10">Whole gametophyte</tissue>
    </source>
</reference>
<dbReference type="Pfam" id="PF00561">
    <property type="entry name" value="Abhydrolase_1"/>
    <property type="match status" value="1"/>
</dbReference>
<comment type="catalytic activity">
    <reaction evidence="1 7">
        <text>Release of N-terminal proline from a peptide.</text>
        <dbReference type="EC" id="3.4.11.5"/>
    </reaction>
</comment>
<proteinExistence type="inferred from homology"/>
<evidence type="ECO:0000256" key="6">
    <source>
        <dbReference type="ARBA" id="ARBA00022801"/>
    </source>
</evidence>
<dbReference type="NCBIfam" id="TIGR01249">
    <property type="entry name" value="pro_imino_pep_1"/>
    <property type="match status" value="1"/>
</dbReference>
<dbReference type="Gene3D" id="3.40.50.1820">
    <property type="entry name" value="alpha/beta hydrolase"/>
    <property type="match status" value="1"/>
</dbReference>
<evidence type="ECO:0000256" key="3">
    <source>
        <dbReference type="ARBA" id="ARBA00010088"/>
    </source>
</evidence>
<evidence type="ECO:0000256" key="7">
    <source>
        <dbReference type="RuleBase" id="RU003421"/>
    </source>
</evidence>
<accession>A0A176WNG1</accession>
<keyword evidence="5 7" id="KW-0645">Protease</keyword>
<dbReference type="GO" id="GO:0004177">
    <property type="term" value="F:aminopeptidase activity"/>
    <property type="evidence" value="ECO:0007669"/>
    <property type="project" value="UniProtKB-KW"/>
</dbReference>
<name>A0A176WNG1_MARPO</name>
<dbReference type="PRINTS" id="PR00793">
    <property type="entry name" value="PROAMNOPTASE"/>
</dbReference>
<protein>
    <recommendedName>
        <fullName evidence="7">Proline iminopeptidase</fullName>
        <ecNumber evidence="7">3.4.11.5</ecNumber>
    </recommendedName>
</protein>
<evidence type="ECO:0000256" key="4">
    <source>
        <dbReference type="ARBA" id="ARBA00022438"/>
    </source>
</evidence>